<proteinExistence type="predicted"/>
<evidence type="ECO:0000256" key="1">
    <source>
        <dbReference type="SAM" id="MobiDB-lite"/>
    </source>
</evidence>
<keyword evidence="3" id="KW-1185">Reference proteome</keyword>
<reference evidence="2 3" key="1">
    <citation type="submission" date="2024-02" db="EMBL/GenBank/DDBJ databases">
        <title>High-quality chromosome-scale genome assembly of Pensacola bahiagrass (Paspalum notatum Flugge var. saurae).</title>
        <authorList>
            <person name="Vega J.M."/>
            <person name="Podio M."/>
            <person name="Orjuela J."/>
            <person name="Siena L.A."/>
            <person name="Pessino S.C."/>
            <person name="Combes M.C."/>
            <person name="Mariac C."/>
            <person name="Albertini E."/>
            <person name="Pupilli F."/>
            <person name="Ortiz J.P.A."/>
            <person name="Leblanc O."/>
        </authorList>
    </citation>
    <scope>NUCLEOTIDE SEQUENCE [LARGE SCALE GENOMIC DNA]</scope>
    <source>
        <strain evidence="2">R1</strain>
        <tissue evidence="2">Leaf</tissue>
    </source>
</reference>
<feature type="compositionally biased region" description="Basic and acidic residues" evidence="1">
    <location>
        <begin position="122"/>
        <end position="133"/>
    </location>
</feature>
<accession>A0AAQ3PNA8</accession>
<gene>
    <name evidence="2" type="ORF">U9M48_004595</name>
</gene>
<evidence type="ECO:0000313" key="2">
    <source>
        <dbReference type="EMBL" id="WVZ53690.1"/>
    </source>
</evidence>
<organism evidence="2 3">
    <name type="scientific">Paspalum notatum var. saurae</name>
    <dbReference type="NCBI Taxonomy" id="547442"/>
    <lineage>
        <taxon>Eukaryota</taxon>
        <taxon>Viridiplantae</taxon>
        <taxon>Streptophyta</taxon>
        <taxon>Embryophyta</taxon>
        <taxon>Tracheophyta</taxon>
        <taxon>Spermatophyta</taxon>
        <taxon>Magnoliopsida</taxon>
        <taxon>Liliopsida</taxon>
        <taxon>Poales</taxon>
        <taxon>Poaceae</taxon>
        <taxon>PACMAD clade</taxon>
        <taxon>Panicoideae</taxon>
        <taxon>Andropogonodae</taxon>
        <taxon>Paspaleae</taxon>
        <taxon>Paspalinae</taxon>
        <taxon>Paspalum</taxon>
    </lineage>
</organism>
<dbReference type="EMBL" id="CP144745">
    <property type="protein sequence ID" value="WVZ53690.1"/>
    <property type="molecule type" value="Genomic_DNA"/>
</dbReference>
<evidence type="ECO:0000313" key="3">
    <source>
        <dbReference type="Proteomes" id="UP001341281"/>
    </source>
</evidence>
<dbReference type="AlphaFoldDB" id="A0AAQ3PNA8"/>
<name>A0AAQ3PNA8_PASNO</name>
<dbReference type="Proteomes" id="UP001341281">
    <property type="component" value="Chromosome 01"/>
</dbReference>
<feature type="region of interest" description="Disordered" evidence="1">
    <location>
        <begin position="1"/>
        <end position="133"/>
    </location>
</feature>
<protein>
    <submittedName>
        <fullName evidence="2">Uncharacterized protein</fullName>
    </submittedName>
</protein>
<sequence>MFGDSTRRGSGYKLRRMRSAGSNTNKKNRIDFSPTRKARGEGAKVLVRPHQAESTKGKNVIIGTEKLEAPRAISTQPMQKASRLGGQDKGKVEGSARAGLSGGKHRTVRCTSPDCPVPDTGLSREETPRLRVK</sequence>